<proteinExistence type="predicted"/>
<dbReference type="Gene3D" id="1.10.10.60">
    <property type="entry name" value="Homeodomain-like"/>
    <property type="match status" value="1"/>
</dbReference>
<dbReference type="SMART" id="SM00342">
    <property type="entry name" value="HTH_ARAC"/>
    <property type="match status" value="1"/>
</dbReference>
<evidence type="ECO:0000313" key="6">
    <source>
        <dbReference type="Proteomes" id="UP000560658"/>
    </source>
</evidence>
<evidence type="ECO:0000313" key="5">
    <source>
        <dbReference type="EMBL" id="MBB4046291.1"/>
    </source>
</evidence>
<protein>
    <submittedName>
        <fullName evidence="5">AraC-like DNA-binding protein</fullName>
    </submittedName>
</protein>
<dbReference type="PROSITE" id="PS01124">
    <property type="entry name" value="HTH_ARAC_FAMILY_2"/>
    <property type="match status" value="1"/>
</dbReference>
<gene>
    <name evidence="5" type="ORF">GGR06_004125</name>
</gene>
<dbReference type="Proteomes" id="UP000560658">
    <property type="component" value="Unassembled WGS sequence"/>
</dbReference>
<keyword evidence="1" id="KW-0805">Transcription regulation</keyword>
<dbReference type="Pfam" id="PF12833">
    <property type="entry name" value="HTH_18"/>
    <property type="match status" value="1"/>
</dbReference>
<sequence>MQESDGLFSVTIPLLISRYSMGEYLNGNFLITSNIKDYIDVLSFPLRVDAFTIGICLKGQIKISINLKDRVLRKNACIINLPENVIGFQEVSDDFQGAIISVSMDFLKEMNLDLKSIMPHYILVRNYPCVELPEEDIKKINVLYGLIMDTLVSKESKRKADIIKGLFSAVVFLLCENLDRISSNNRALKTKSKEYYFVRFTELLLYNFKTHRHVQFYAEKLSVTPKYLSTLIKEVSGTSAAQWIDEYIIMEASILLKFSDKSIQQIADELHFPSQSFFSKYFKSQTGQTPSVYREESKGS</sequence>
<comment type="caution">
    <text evidence="5">The sequence shown here is derived from an EMBL/GenBank/DDBJ whole genome shotgun (WGS) entry which is preliminary data.</text>
</comment>
<accession>A0A840D5P0</accession>
<dbReference type="GO" id="GO:0043565">
    <property type="term" value="F:sequence-specific DNA binding"/>
    <property type="evidence" value="ECO:0007669"/>
    <property type="project" value="InterPro"/>
</dbReference>
<evidence type="ECO:0000259" key="4">
    <source>
        <dbReference type="PROSITE" id="PS01124"/>
    </source>
</evidence>
<organism evidence="5 6">
    <name type="scientific">Bacteroides reticulotermitis</name>
    <dbReference type="NCBI Taxonomy" id="1133319"/>
    <lineage>
        <taxon>Bacteria</taxon>
        <taxon>Pseudomonadati</taxon>
        <taxon>Bacteroidota</taxon>
        <taxon>Bacteroidia</taxon>
        <taxon>Bacteroidales</taxon>
        <taxon>Bacteroidaceae</taxon>
        <taxon>Bacteroides</taxon>
    </lineage>
</organism>
<keyword evidence="2" id="KW-0238">DNA-binding</keyword>
<keyword evidence="6" id="KW-1185">Reference proteome</keyword>
<dbReference type="EMBL" id="JACIER010000027">
    <property type="protein sequence ID" value="MBB4046291.1"/>
    <property type="molecule type" value="Genomic_DNA"/>
</dbReference>
<name>A0A840D5P0_9BACE</name>
<dbReference type="PANTHER" id="PTHR43280:SF32">
    <property type="entry name" value="TRANSCRIPTIONAL REGULATORY PROTEIN"/>
    <property type="match status" value="1"/>
</dbReference>
<dbReference type="InterPro" id="IPR009057">
    <property type="entry name" value="Homeodomain-like_sf"/>
</dbReference>
<dbReference type="SUPFAM" id="SSF46689">
    <property type="entry name" value="Homeodomain-like"/>
    <property type="match status" value="1"/>
</dbReference>
<dbReference type="GO" id="GO:0003700">
    <property type="term" value="F:DNA-binding transcription factor activity"/>
    <property type="evidence" value="ECO:0007669"/>
    <property type="project" value="InterPro"/>
</dbReference>
<dbReference type="RefSeq" id="WP_081741516.1">
    <property type="nucleotide sequence ID" value="NZ_JACIER010000027.1"/>
</dbReference>
<evidence type="ECO:0000256" key="3">
    <source>
        <dbReference type="ARBA" id="ARBA00023163"/>
    </source>
</evidence>
<dbReference type="AlphaFoldDB" id="A0A840D5P0"/>
<reference evidence="5" key="1">
    <citation type="submission" date="2020-08" db="EMBL/GenBank/DDBJ databases">
        <title>Genomic Encyclopedia of Type Strains, Phase IV (KMG-IV): sequencing the most valuable type-strain genomes for metagenomic binning, comparative biology and taxonomic classification.</title>
        <authorList>
            <person name="Goeker M."/>
        </authorList>
    </citation>
    <scope>NUCLEOTIDE SEQUENCE [LARGE SCALE GENOMIC DNA]</scope>
    <source>
        <strain evidence="5">DSM 105720</strain>
    </source>
</reference>
<dbReference type="PANTHER" id="PTHR43280">
    <property type="entry name" value="ARAC-FAMILY TRANSCRIPTIONAL REGULATOR"/>
    <property type="match status" value="1"/>
</dbReference>
<dbReference type="InterPro" id="IPR018060">
    <property type="entry name" value="HTH_AraC"/>
</dbReference>
<evidence type="ECO:0000256" key="2">
    <source>
        <dbReference type="ARBA" id="ARBA00023125"/>
    </source>
</evidence>
<keyword evidence="3" id="KW-0804">Transcription</keyword>
<evidence type="ECO:0000256" key="1">
    <source>
        <dbReference type="ARBA" id="ARBA00023015"/>
    </source>
</evidence>
<feature type="domain" description="HTH araC/xylS-type" evidence="4">
    <location>
        <begin position="198"/>
        <end position="296"/>
    </location>
</feature>